<proteinExistence type="predicted"/>
<comment type="caution">
    <text evidence="1">The sequence shown here is derived from an EMBL/GenBank/DDBJ whole genome shotgun (WGS) entry which is preliminary data.</text>
</comment>
<accession>A0ABU2G8T3</accession>
<gene>
    <name evidence="1" type="ORF">NDI79_22135</name>
</gene>
<name>A0ABU2G8T3_9EURY</name>
<dbReference type="Proteomes" id="UP001254813">
    <property type="component" value="Unassembled WGS sequence"/>
</dbReference>
<dbReference type="InterPro" id="IPR036388">
    <property type="entry name" value="WH-like_DNA-bd_sf"/>
</dbReference>
<reference evidence="1 2" key="1">
    <citation type="submission" date="2022-06" db="EMBL/GenBank/DDBJ databases">
        <title>Halogeometricum sp. a new haloarchaeum isolate from saline soil.</title>
        <authorList>
            <person name="Strakova D."/>
            <person name="Galisteo C."/>
            <person name="Sanchez-Porro C."/>
            <person name="Ventosa A."/>
        </authorList>
    </citation>
    <scope>NUCLEOTIDE SEQUENCE [LARGE SCALE GENOMIC DNA]</scope>
    <source>
        <strain evidence="2">S3BR25-2</strain>
    </source>
</reference>
<dbReference type="Gene3D" id="1.10.10.10">
    <property type="entry name" value="Winged helix-like DNA-binding domain superfamily/Winged helix DNA-binding domain"/>
    <property type="match status" value="1"/>
</dbReference>
<dbReference type="RefSeq" id="WP_310930809.1">
    <property type="nucleotide sequence ID" value="NZ_JAMQOQ010000009.1"/>
</dbReference>
<evidence type="ECO:0000313" key="1">
    <source>
        <dbReference type="EMBL" id="MDS0296871.1"/>
    </source>
</evidence>
<protein>
    <submittedName>
        <fullName evidence="1">Helix-turn-helix domain-containing protein</fullName>
    </submittedName>
</protein>
<organism evidence="1 2">
    <name type="scientific">Halogeometricum luteum</name>
    <dbReference type="NCBI Taxonomy" id="2950537"/>
    <lineage>
        <taxon>Archaea</taxon>
        <taxon>Methanobacteriati</taxon>
        <taxon>Methanobacteriota</taxon>
        <taxon>Stenosarchaea group</taxon>
        <taxon>Halobacteria</taxon>
        <taxon>Halobacteriales</taxon>
        <taxon>Haloferacaceae</taxon>
        <taxon>Halogeometricum</taxon>
    </lineage>
</organism>
<keyword evidence="2" id="KW-1185">Reference proteome</keyword>
<dbReference type="SUPFAM" id="SSF46785">
    <property type="entry name" value="Winged helix' DNA-binding domain"/>
    <property type="match status" value="1"/>
</dbReference>
<sequence length="125" mass="14208">MGDDPATNEDPSTLQAVLDALDDPECQTILRETAEPMTAKELIERCDIPKSTVYRKLDLLSTASLVRERIEIHPEGGRITRYQRDFTDVTISMDDDDQIDVEISRPKRSADERLANIWSKMGDEL</sequence>
<evidence type="ECO:0000313" key="2">
    <source>
        <dbReference type="Proteomes" id="UP001254813"/>
    </source>
</evidence>
<dbReference type="EMBL" id="JAMQOQ010000009">
    <property type="protein sequence ID" value="MDS0296871.1"/>
    <property type="molecule type" value="Genomic_DNA"/>
</dbReference>
<dbReference type="InterPro" id="IPR036390">
    <property type="entry name" value="WH_DNA-bd_sf"/>
</dbReference>
<dbReference type="Pfam" id="PF12840">
    <property type="entry name" value="HTH_20"/>
    <property type="match status" value="1"/>
</dbReference>